<organism evidence="2 3">
    <name type="scientific">[Emmonsia] crescens</name>
    <dbReference type="NCBI Taxonomy" id="73230"/>
    <lineage>
        <taxon>Eukaryota</taxon>
        <taxon>Fungi</taxon>
        <taxon>Dikarya</taxon>
        <taxon>Ascomycota</taxon>
        <taxon>Pezizomycotina</taxon>
        <taxon>Eurotiomycetes</taxon>
        <taxon>Eurotiomycetidae</taxon>
        <taxon>Onygenales</taxon>
        <taxon>Ajellomycetaceae</taxon>
        <taxon>Emergomyces</taxon>
    </lineage>
</organism>
<dbReference type="InterPro" id="IPR000210">
    <property type="entry name" value="BTB/POZ_dom"/>
</dbReference>
<dbReference type="Proteomes" id="UP000226031">
    <property type="component" value="Unassembled WGS sequence"/>
</dbReference>
<keyword evidence="3" id="KW-1185">Reference proteome</keyword>
<accession>A0A2B7Z7Y4</accession>
<evidence type="ECO:0000313" key="2">
    <source>
        <dbReference type="EMBL" id="PGH28927.1"/>
    </source>
</evidence>
<dbReference type="PROSITE" id="PS50097">
    <property type="entry name" value="BTB"/>
    <property type="match status" value="1"/>
</dbReference>
<sequence length="310" mass="36172">MSYLPKVPHNACQTIIDPNGDLFLIAKWPKIHHFKVSSKILSLASPVFQSLLTDATRGPMNVLTIDVFCIIEALEIVLKIIHFQMEDIPKALSLQYLLDIARFTERYEMHRSLGMFPEIWVNNALERCEKSQYANDIQDWIYIFFVFENHDRFPEATKILTYEFGPTMEDEMVESLDPVFEAINERRFSYLKAWIDSIYSDYRSYIKRTKCADPACFAQEFVVGLFTRVLKKYKLLPRPKLEAEDLLTLEHLSKMFTELSSGLQNCPPCPAGNFHYRVIEMKPHFDEFEPFKLVDFKTCRPPTLGPYPGE</sequence>
<dbReference type="AlphaFoldDB" id="A0A2B7Z7Y4"/>
<proteinExistence type="predicted"/>
<evidence type="ECO:0000313" key="3">
    <source>
        <dbReference type="Proteomes" id="UP000226031"/>
    </source>
</evidence>
<dbReference type="STRING" id="73230.A0A2B7Z7Y4"/>
<feature type="domain" description="BTB" evidence="1">
    <location>
        <begin position="20"/>
        <end position="90"/>
    </location>
</feature>
<gene>
    <name evidence="2" type="ORF">GX50_08333</name>
</gene>
<reference evidence="2 3" key="1">
    <citation type="submission" date="2017-10" db="EMBL/GenBank/DDBJ databases">
        <title>Comparative genomics in systemic dimorphic fungi from Ajellomycetaceae.</title>
        <authorList>
            <person name="Munoz J.F."/>
            <person name="Mcewen J.G."/>
            <person name="Clay O.K."/>
            <person name="Cuomo C.A."/>
        </authorList>
    </citation>
    <scope>NUCLEOTIDE SEQUENCE [LARGE SCALE GENOMIC DNA]</scope>
    <source>
        <strain evidence="2 3">UAMH4076</strain>
    </source>
</reference>
<evidence type="ECO:0000259" key="1">
    <source>
        <dbReference type="PROSITE" id="PS50097"/>
    </source>
</evidence>
<dbReference type="VEuPathDB" id="FungiDB:EMCG_09637"/>
<name>A0A2B7Z7Y4_9EURO</name>
<comment type="caution">
    <text evidence="2">The sequence shown here is derived from an EMBL/GenBank/DDBJ whole genome shotgun (WGS) entry which is preliminary data.</text>
</comment>
<protein>
    <recommendedName>
        <fullName evidence="1">BTB domain-containing protein</fullName>
    </recommendedName>
</protein>
<dbReference type="EMBL" id="PDND01000296">
    <property type="protein sequence ID" value="PGH28927.1"/>
    <property type="molecule type" value="Genomic_DNA"/>
</dbReference>